<dbReference type="EMBL" id="GANP01013391">
    <property type="protein sequence ID" value="JAB71077.1"/>
    <property type="molecule type" value="mRNA"/>
</dbReference>
<sequence>MRCASVLALALFAGLAAALKAPRLEHVNSEVGYHAIVKENSRNVKIMPRIRVLDAKVCRFLISNKHHTEAPFEVRITDDAKGEAELFAKKDLNCEKHRNYKFDIAAVGCNGLVSENVTVHLSVDDVNEFAPRWEEESYQGSVDEGRPPHERVLRVRALDADCTPKNSEICKYDILDAHVPFSIDSEGTLWTTEPLDWEVSSNHIFQVVAFDCSMKQSRPVTITVRVNRVCRVGWKGLEERVEYTPGSGRRALFPDAQLELCEGSCDPEQLTARLTLATRHVGKGCDRDTYSVDSQRKLCGASSDSVDLLPSPGVGAEWTQGLPTDEGRESDQIYEFDGATNAVVIPESTVSHNLTNTFTVGFWMRHKAPTGGAAHNASHLKEHVLCNSDDHRMSRHHTALFLRNCRLILLLRREPIQEEANKFTPAEWRWKTPEVCDDRWHHYAVSVNFPEASLYVDGRPFKVTANNPEIVDDWPLHQTKNINTTFVVGACWQGKDNKMAFHFRGYLTGLSVLRGRTESPDVLSCLHRCKEWLDVPPADAQATGTEVASNAERSEVTVMARDQDTLEDLVSRVAYVNSRDFPTPGRRTVHIATTVMCSNGKAQKVPTEESWVTILAAEQPSITINGTPNLAREYEPFKQGIELFASVFIAVGRERPAPSPSSSSQEEEEDEEAATTWLCGDTRGQQPSRRSAAQVCGPLSPDPECNVS</sequence>
<evidence type="ECO:0000256" key="8">
    <source>
        <dbReference type="ARBA" id="ARBA00023018"/>
    </source>
</evidence>
<dbReference type="CDD" id="cd11304">
    <property type="entry name" value="Cadherin_repeat"/>
    <property type="match status" value="1"/>
</dbReference>
<dbReference type="Gene3D" id="2.60.40.60">
    <property type="entry name" value="Cadherins"/>
    <property type="match status" value="2"/>
</dbReference>
<evidence type="ECO:0000259" key="17">
    <source>
        <dbReference type="PROSITE" id="PS50268"/>
    </source>
</evidence>
<keyword evidence="8" id="KW-0770">Synapse</keyword>
<dbReference type="InterPro" id="IPR045588">
    <property type="entry name" value="CLSTN_C"/>
</dbReference>
<dbReference type="GO" id="GO:0005509">
    <property type="term" value="F:calcium ion binding"/>
    <property type="evidence" value="ECO:0007669"/>
    <property type="project" value="UniProtKB-UniRule"/>
</dbReference>
<dbReference type="GO" id="GO:0007156">
    <property type="term" value="P:homophilic cell adhesion via plasma membrane adhesion molecules"/>
    <property type="evidence" value="ECO:0007669"/>
    <property type="project" value="InterPro"/>
</dbReference>
<keyword evidence="9" id="KW-0472">Membrane</keyword>
<dbReference type="SMART" id="SM00112">
    <property type="entry name" value="CA"/>
    <property type="match status" value="2"/>
</dbReference>
<dbReference type="GO" id="GO:0009986">
    <property type="term" value="C:cell surface"/>
    <property type="evidence" value="ECO:0007669"/>
    <property type="project" value="TreeGrafter"/>
</dbReference>
<dbReference type="PROSITE" id="PS50268">
    <property type="entry name" value="CADHERIN_2"/>
    <property type="match status" value="1"/>
</dbReference>
<dbReference type="Gene3D" id="2.60.120.200">
    <property type="match status" value="1"/>
</dbReference>
<comment type="subcellular location">
    <subcellularLocation>
        <location evidence="12">Postsynaptic cell membrane</location>
        <topology evidence="12">Single-pass type I membrane protein</topology>
    </subcellularLocation>
</comment>
<keyword evidence="6" id="KW-0130">Cell adhesion</keyword>
<reference evidence="18" key="1">
    <citation type="journal article" date="2015" name="Sci. Rep.">
        <title>Tissue- and time-dependent transcription in Ixodes ricinus salivary glands and midguts when blood feeding on the vertebrate host.</title>
        <authorList>
            <person name="Kotsyfakis M."/>
            <person name="Schwarz A."/>
            <person name="Erhart J."/>
            <person name="Ribeiro J.M."/>
        </authorList>
    </citation>
    <scope>NUCLEOTIDE SEQUENCE</scope>
    <source>
        <tissue evidence="18">Salivary gland and midgut</tissue>
    </source>
</reference>
<keyword evidence="4" id="KW-0677">Repeat</keyword>
<feature type="region of interest" description="Disordered" evidence="15">
    <location>
        <begin position="655"/>
        <end position="708"/>
    </location>
</feature>
<keyword evidence="5 14" id="KW-0106">Calcium</keyword>
<evidence type="ECO:0000256" key="2">
    <source>
        <dbReference type="ARBA" id="ARBA00022692"/>
    </source>
</evidence>
<dbReference type="Pfam" id="PF00028">
    <property type="entry name" value="Cadherin"/>
    <property type="match status" value="1"/>
</dbReference>
<evidence type="ECO:0000256" key="9">
    <source>
        <dbReference type="ARBA" id="ARBA00023136"/>
    </source>
</evidence>
<feature type="chain" id="PRO_5004735054" evidence="16">
    <location>
        <begin position="19"/>
        <end position="708"/>
    </location>
</feature>
<evidence type="ECO:0000256" key="11">
    <source>
        <dbReference type="ARBA" id="ARBA00023257"/>
    </source>
</evidence>
<feature type="domain" description="Cadherin" evidence="17">
    <location>
        <begin position="134"/>
        <end position="226"/>
    </location>
</feature>
<evidence type="ECO:0000256" key="6">
    <source>
        <dbReference type="ARBA" id="ARBA00022889"/>
    </source>
</evidence>
<dbReference type="AlphaFoldDB" id="V5H8Z8"/>
<evidence type="ECO:0000256" key="10">
    <source>
        <dbReference type="ARBA" id="ARBA00023180"/>
    </source>
</evidence>
<dbReference type="FunFam" id="2.60.40.60:FF:000025">
    <property type="entry name" value="Calsyntenin 1"/>
    <property type="match status" value="1"/>
</dbReference>
<organism evidence="18">
    <name type="scientific">Ixodes ricinus</name>
    <name type="common">Common tick</name>
    <name type="synonym">Acarus ricinus</name>
    <dbReference type="NCBI Taxonomy" id="34613"/>
    <lineage>
        <taxon>Eukaryota</taxon>
        <taxon>Metazoa</taxon>
        <taxon>Ecdysozoa</taxon>
        <taxon>Arthropoda</taxon>
        <taxon>Chelicerata</taxon>
        <taxon>Arachnida</taxon>
        <taxon>Acari</taxon>
        <taxon>Parasitiformes</taxon>
        <taxon>Ixodida</taxon>
        <taxon>Ixodoidea</taxon>
        <taxon>Ixodidae</taxon>
        <taxon>Ixodinae</taxon>
        <taxon>Ixodes</taxon>
    </lineage>
</organism>
<evidence type="ECO:0000256" key="7">
    <source>
        <dbReference type="ARBA" id="ARBA00022989"/>
    </source>
</evidence>
<dbReference type="GO" id="GO:0050806">
    <property type="term" value="P:positive regulation of synaptic transmission"/>
    <property type="evidence" value="ECO:0007669"/>
    <property type="project" value="TreeGrafter"/>
</dbReference>
<evidence type="ECO:0000256" key="3">
    <source>
        <dbReference type="ARBA" id="ARBA00022729"/>
    </source>
</evidence>
<feature type="signal peptide" evidence="16">
    <location>
        <begin position="1"/>
        <end position="18"/>
    </location>
</feature>
<evidence type="ECO:0000313" key="18">
    <source>
        <dbReference type="EMBL" id="JAB71077.1"/>
    </source>
</evidence>
<evidence type="ECO:0000256" key="4">
    <source>
        <dbReference type="ARBA" id="ARBA00022737"/>
    </source>
</evidence>
<keyword evidence="3 16" id="KW-0732">Signal</keyword>
<keyword evidence="10" id="KW-0325">Glycoprotein</keyword>
<keyword evidence="1" id="KW-1003">Cell membrane</keyword>
<evidence type="ECO:0000256" key="16">
    <source>
        <dbReference type="SAM" id="SignalP"/>
    </source>
</evidence>
<evidence type="ECO:0000256" key="12">
    <source>
        <dbReference type="ARBA" id="ARBA00035006"/>
    </source>
</evidence>
<dbReference type="GO" id="GO:0051965">
    <property type="term" value="P:positive regulation of synapse assembly"/>
    <property type="evidence" value="ECO:0007669"/>
    <property type="project" value="TreeGrafter"/>
</dbReference>
<protein>
    <submittedName>
        <fullName evidence="18">Putative calsyntenin</fullName>
    </submittedName>
</protein>
<dbReference type="Pfam" id="PF19699">
    <property type="entry name" value="CLSTN_C"/>
    <property type="match status" value="1"/>
</dbReference>
<proteinExistence type="evidence at transcript level"/>
<comment type="similarity">
    <text evidence="13">Belongs to the calsyntenin family.</text>
</comment>
<keyword evidence="7" id="KW-1133">Transmembrane helix</keyword>
<dbReference type="SUPFAM" id="SSF49313">
    <property type="entry name" value="Cadherin-like"/>
    <property type="match status" value="1"/>
</dbReference>
<evidence type="ECO:0000256" key="15">
    <source>
        <dbReference type="SAM" id="MobiDB-lite"/>
    </source>
</evidence>
<accession>V5H8Z8</accession>
<dbReference type="PRINTS" id="PR00205">
    <property type="entry name" value="CADHERIN"/>
</dbReference>
<evidence type="ECO:0000256" key="5">
    <source>
        <dbReference type="ARBA" id="ARBA00022837"/>
    </source>
</evidence>
<dbReference type="SUPFAM" id="SSF49899">
    <property type="entry name" value="Concanavalin A-like lectins/glucanases"/>
    <property type="match status" value="1"/>
</dbReference>
<dbReference type="InterPro" id="IPR002126">
    <property type="entry name" value="Cadherin-like_dom"/>
</dbReference>
<dbReference type="InterPro" id="IPR013320">
    <property type="entry name" value="ConA-like_dom_sf"/>
</dbReference>
<dbReference type="PANTHER" id="PTHR14139">
    <property type="entry name" value="CALSYNTENIN"/>
    <property type="match status" value="1"/>
</dbReference>
<evidence type="ECO:0000256" key="14">
    <source>
        <dbReference type="PROSITE-ProRule" id="PRU00043"/>
    </source>
</evidence>
<name>V5H8Z8_IXORI</name>
<dbReference type="InterPro" id="IPR015919">
    <property type="entry name" value="Cadherin-like_sf"/>
</dbReference>
<dbReference type="GO" id="GO:0045211">
    <property type="term" value="C:postsynaptic membrane"/>
    <property type="evidence" value="ECO:0007669"/>
    <property type="project" value="UniProtKB-SubCell"/>
</dbReference>
<evidence type="ECO:0000256" key="13">
    <source>
        <dbReference type="ARBA" id="ARBA00035015"/>
    </source>
</evidence>
<evidence type="ECO:0000256" key="1">
    <source>
        <dbReference type="ARBA" id="ARBA00022475"/>
    </source>
</evidence>
<keyword evidence="2" id="KW-0812">Transmembrane</keyword>
<dbReference type="PANTHER" id="PTHR14139:SF2">
    <property type="entry name" value="CALSYNTENIN-1"/>
    <property type="match status" value="1"/>
</dbReference>
<keyword evidence="11" id="KW-0628">Postsynaptic cell membrane</keyword>